<dbReference type="PROSITE" id="PS50222">
    <property type="entry name" value="EF_HAND_2"/>
    <property type="match status" value="2"/>
</dbReference>
<organism evidence="5 6">
    <name type="scientific">Paratrimastix pyriformis</name>
    <dbReference type="NCBI Taxonomy" id="342808"/>
    <lineage>
        <taxon>Eukaryota</taxon>
        <taxon>Metamonada</taxon>
        <taxon>Preaxostyla</taxon>
        <taxon>Paratrimastigidae</taxon>
        <taxon>Paratrimastix</taxon>
    </lineage>
</organism>
<dbReference type="InterPro" id="IPR011992">
    <property type="entry name" value="EF-hand-dom_pair"/>
</dbReference>
<keyword evidence="6" id="KW-1185">Reference proteome</keyword>
<evidence type="ECO:0000313" key="5">
    <source>
        <dbReference type="EMBL" id="KAJ4454703.1"/>
    </source>
</evidence>
<dbReference type="SUPFAM" id="SSF47473">
    <property type="entry name" value="EF-hand"/>
    <property type="match status" value="1"/>
</dbReference>
<accession>A0ABQ8U7K7</accession>
<dbReference type="InterPro" id="IPR040365">
    <property type="entry name" value="EFHD1/2"/>
</dbReference>
<sequence>MSFEEEEFQLFASLFRKLDLNRDNYIDSNDMKRALLQLGKRASPDTIRDIIWEVDKDGDGKLSFDEIIAIFLRVRANPLSSEPTRLLNILEFLMHDTEERGTITVEQAILIMSRRFSREITQADLHHFVIDQASTTDPAKTRISFSEFLRQMDIARMLRQTCA</sequence>
<dbReference type="EMBL" id="JAPMOS010000139">
    <property type="protein sequence ID" value="KAJ4454703.1"/>
    <property type="molecule type" value="Genomic_DNA"/>
</dbReference>
<evidence type="ECO:0000259" key="4">
    <source>
        <dbReference type="PROSITE" id="PS50222"/>
    </source>
</evidence>
<comment type="caution">
    <text evidence="5">The sequence shown here is derived from an EMBL/GenBank/DDBJ whole genome shotgun (WGS) entry which is preliminary data.</text>
</comment>
<dbReference type="SMART" id="SM00054">
    <property type="entry name" value="EFh"/>
    <property type="match status" value="2"/>
</dbReference>
<feature type="domain" description="EF-hand" evidence="4">
    <location>
        <begin position="42"/>
        <end position="77"/>
    </location>
</feature>
<dbReference type="PANTHER" id="PTHR13025">
    <property type="entry name" value="EF-HAND DOMAIN-CONTAINING PROTEIN D"/>
    <property type="match status" value="1"/>
</dbReference>
<dbReference type="InterPro" id="IPR002048">
    <property type="entry name" value="EF_hand_dom"/>
</dbReference>
<keyword evidence="1" id="KW-0479">Metal-binding</keyword>
<proteinExistence type="predicted"/>
<evidence type="ECO:0000256" key="2">
    <source>
        <dbReference type="ARBA" id="ARBA00022737"/>
    </source>
</evidence>
<dbReference type="Proteomes" id="UP001141327">
    <property type="component" value="Unassembled WGS sequence"/>
</dbReference>
<evidence type="ECO:0000256" key="1">
    <source>
        <dbReference type="ARBA" id="ARBA00022723"/>
    </source>
</evidence>
<dbReference type="PANTHER" id="PTHR13025:SF6">
    <property type="entry name" value="EF-HAND DOMAIN-CONTAINING PROTEIN-RELATED"/>
    <property type="match status" value="1"/>
</dbReference>
<keyword evidence="2" id="KW-0677">Repeat</keyword>
<feature type="domain" description="EF-hand" evidence="4">
    <location>
        <begin position="6"/>
        <end position="41"/>
    </location>
</feature>
<keyword evidence="3" id="KW-0106">Calcium</keyword>
<reference evidence="5" key="1">
    <citation type="journal article" date="2022" name="bioRxiv">
        <title>Genomics of Preaxostyla Flagellates Illuminates Evolutionary Transitions and the Path Towards Mitochondrial Loss.</title>
        <authorList>
            <person name="Novak L.V.F."/>
            <person name="Treitli S.C."/>
            <person name="Pyrih J."/>
            <person name="Halakuc P."/>
            <person name="Pipaliya S.V."/>
            <person name="Vacek V."/>
            <person name="Brzon O."/>
            <person name="Soukal P."/>
            <person name="Eme L."/>
            <person name="Dacks J.B."/>
            <person name="Karnkowska A."/>
            <person name="Elias M."/>
            <person name="Hampl V."/>
        </authorList>
    </citation>
    <scope>NUCLEOTIDE SEQUENCE</scope>
    <source>
        <strain evidence="5">RCP-MX</strain>
    </source>
</reference>
<dbReference type="CDD" id="cd00051">
    <property type="entry name" value="EFh"/>
    <property type="match status" value="1"/>
</dbReference>
<dbReference type="InterPro" id="IPR018247">
    <property type="entry name" value="EF_Hand_1_Ca_BS"/>
</dbReference>
<evidence type="ECO:0000313" key="6">
    <source>
        <dbReference type="Proteomes" id="UP001141327"/>
    </source>
</evidence>
<dbReference type="Gene3D" id="1.10.238.10">
    <property type="entry name" value="EF-hand"/>
    <property type="match status" value="1"/>
</dbReference>
<gene>
    <name evidence="5" type="ORF">PAPYR_10534</name>
</gene>
<dbReference type="PROSITE" id="PS00018">
    <property type="entry name" value="EF_HAND_1"/>
    <property type="match status" value="2"/>
</dbReference>
<protein>
    <submittedName>
        <fullName evidence="5">Outer dynein arm docking complex 3</fullName>
    </submittedName>
</protein>
<dbReference type="Pfam" id="PF13499">
    <property type="entry name" value="EF-hand_7"/>
    <property type="match status" value="1"/>
</dbReference>
<evidence type="ECO:0000256" key="3">
    <source>
        <dbReference type="ARBA" id="ARBA00022837"/>
    </source>
</evidence>
<name>A0ABQ8U7K7_9EUKA</name>